<dbReference type="AlphaFoldDB" id="A0AAU8JZN3"/>
<feature type="domain" description="LamG-like jellyroll fold" evidence="5">
    <location>
        <begin position="213"/>
        <end position="355"/>
    </location>
</feature>
<evidence type="ECO:0000313" key="6">
    <source>
        <dbReference type="EMBL" id="XCM80544.1"/>
    </source>
</evidence>
<dbReference type="SUPFAM" id="SSF49899">
    <property type="entry name" value="Concanavalin A-like lectins/glucanases"/>
    <property type="match status" value="1"/>
</dbReference>
<dbReference type="Pfam" id="PF13385">
    <property type="entry name" value="Laminin_G_3"/>
    <property type="match status" value="1"/>
</dbReference>
<evidence type="ECO:0000256" key="4">
    <source>
        <dbReference type="SAM" id="Phobius"/>
    </source>
</evidence>
<dbReference type="SMART" id="SM00560">
    <property type="entry name" value="LamGL"/>
    <property type="match status" value="1"/>
</dbReference>
<keyword evidence="4" id="KW-1133">Transmembrane helix</keyword>
<evidence type="ECO:0000256" key="2">
    <source>
        <dbReference type="ARBA" id="ARBA00023157"/>
    </source>
</evidence>
<proteinExistence type="predicted"/>
<dbReference type="InterPro" id="IPR006558">
    <property type="entry name" value="LamG-like"/>
</dbReference>
<feature type="compositionally biased region" description="Low complexity" evidence="3">
    <location>
        <begin position="164"/>
        <end position="180"/>
    </location>
</feature>
<dbReference type="Gene3D" id="2.60.120.200">
    <property type="match status" value="1"/>
</dbReference>
<feature type="region of interest" description="Disordered" evidence="3">
    <location>
        <begin position="1"/>
        <end position="42"/>
    </location>
</feature>
<dbReference type="RefSeq" id="WP_354641480.1">
    <property type="nucleotide sequence ID" value="NZ_CP159872.1"/>
</dbReference>
<keyword evidence="4" id="KW-0812">Transmembrane</keyword>
<organism evidence="6">
    <name type="scientific">Kitasatospora camelliae</name>
    <dbReference type="NCBI Taxonomy" id="3156397"/>
    <lineage>
        <taxon>Bacteria</taxon>
        <taxon>Bacillati</taxon>
        <taxon>Actinomycetota</taxon>
        <taxon>Actinomycetes</taxon>
        <taxon>Kitasatosporales</taxon>
        <taxon>Streptomycetaceae</taxon>
        <taxon>Kitasatospora</taxon>
    </lineage>
</organism>
<protein>
    <submittedName>
        <fullName evidence="6">LamG-like jellyroll fold domain-containing protein</fullName>
    </submittedName>
</protein>
<keyword evidence="1" id="KW-0732">Signal</keyword>
<name>A0AAU8JZN3_9ACTN</name>
<dbReference type="KEGG" id="kcm:ABWK59_17275"/>
<dbReference type="InterPro" id="IPR013320">
    <property type="entry name" value="ConA-like_dom_sf"/>
</dbReference>
<gene>
    <name evidence="6" type="ORF">ABWK59_17275</name>
</gene>
<feature type="compositionally biased region" description="Low complexity" evidence="3">
    <location>
        <begin position="108"/>
        <end position="156"/>
    </location>
</feature>
<keyword evidence="2" id="KW-1015">Disulfide bond</keyword>
<evidence type="ECO:0000259" key="5">
    <source>
        <dbReference type="SMART" id="SM00560"/>
    </source>
</evidence>
<reference evidence="6" key="1">
    <citation type="submission" date="2024-06" db="EMBL/GenBank/DDBJ databases">
        <title>The genome sequences of Kitasatospora sp. strain HUAS MG31.</title>
        <authorList>
            <person name="Mo P."/>
        </authorList>
    </citation>
    <scope>NUCLEOTIDE SEQUENCE</scope>
    <source>
        <strain evidence="6">HUAS MG31</strain>
    </source>
</reference>
<accession>A0AAU8JZN3</accession>
<keyword evidence="4" id="KW-0472">Membrane</keyword>
<dbReference type="EMBL" id="CP159872">
    <property type="protein sequence ID" value="XCM80544.1"/>
    <property type="molecule type" value="Genomic_DNA"/>
</dbReference>
<feature type="transmembrane region" description="Helical" evidence="4">
    <location>
        <begin position="67"/>
        <end position="87"/>
    </location>
</feature>
<evidence type="ECO:0000256" key="3">
    <source>
        <dbReference type="SAM" id="MobiDB-lite"/>
    </source>
</evidence>
<sequence>MTDGGGITGASGTGPVGTGGQTAGQGDPGGWGGTPAYLPPVTSAGPDWAAMADANEAEHRRKKLMKIGGAVLGVAVAGALVATAVAVSRPGGDPEAKASASAPVNPDGPAVAATGSATPAPSTSGTPAESPSATPTDGASGPPKPTKGTTKPAAGATGPGPGGAAPAAGLPGLSLGNGAAVGTTEGHTGPTLNLRGSGDGYAQSGAPLVDTSKSFTVSAVVRNNAPTGGRAVVTQGTGSYYSFYLGRDYWDTHNQWVFKVQTAAGDQDTTTRQAFSTAPATTGQWTVLTGVYDAGTQKIQLYVNGALQQTTSIPGIWQTSGALQIGRTRWKSQWTDYWDGAIADVQVWNQALPGAAVAQLGSSGGVSAGAAPAHSWLLP</sequence>
<feature type="compositionally biased region" description="Gly residues" evidence="3">
    <location>
        <begin position="1"/>
        <end position="33"/>
    </location>
</feature>
<feature type="region of interest" description="Disordered" evidence="3">
    <location>
        <begin position="89"/>
        <end position="205"/>
    </location>
</feature>
<evidence type="ECO:0000256" key="1">
    <source>
        <dbReference type="ARBA" id="ARBA00022729"/>
    </source>
</evidence>